<dbReference type="EMBL" id="KV453848">
    <property type="protein sequence ID" value="ODV87424.1"/>
    <property type="molecule type" value="Genomic_DNA"/>
</dbReference>
<dbReference type="Proteomes" id="UP000094801">
    <property type="component" value="Unassembled WGS sequence"/>
</dbReference>
<accession>A0A1E4T6P0</accession>
<proteinExistence type="predicted"/>
<keyword evidence="2" id="KW-1185">Reference proteome</keyword>
<organism evidence="1 2">
    <name type="scientific">[Candida] arabinofermentans NRRL YB-2248</name>
    <dbReference type="NCBI Taxonomy" id="983967"/>
    <lineage>
        <taxon>Eukaryota</taxon>
        <taxon>Fungi</taxon>
        <taxon>Dikarya</taxon>
        <taxon>Ascomycota</taxon>
        <taxon>Saccharomycotina</taxon>
        <taxon>Pichiomycetes</taxon>
        <taxon>Pichiales</taxon>
        <taxon>Pichiaceae</taxon>
        <taxon>Ogataea</taxon>
        <taxon>Ogataea/Candida clade</taxon>
    </lineage>
</organism>
<dbReference type="AlphaFoldDB" id="A0A1E4T6P0"/>
<reference evidence="2" key="1">
    <citation type="submission" date="2016-04" db="EMBL/GenBank/DDBJ databases">
        <title>Comparative genomics of biotechnologically important yeasts.</title>
        <authorList>
            <consortium name="DOE Joint Genome Institute"/>
            <person name="Riley R."/>
            <person name="Haridas S."/>
            <person name="Wolfe K.H."/>
            <person name="Lopes M.R."/>
            <person name="Hittinger C.T."/>
            <person name="Goker M."/>
            <person name="Salamov A."/>
            <person name="Wisecaver J."/>
            <person name="Long T.M."/>
            <person name="Aerts A.L."/>
            <person name="Barry K."/>
            <person name="Choi C."/>
            <person name="Clum A."/>
            <person name="Coughlan A.Y."/>
            <person name="Deshpande S."/>
            <person name="Douglass A.P."/>
            <person name="Hanson S.J."/>
            <person name="Klenk H.-P."/>
            <person name="Labutti K."/>
            <person name="Lapidus A."/>
            <person name="Lindquist E."/>
            <person name="Lipzen A."/>
            <person name="Meier-Kolthoff J.P."/>
            <person name="Ohm R.A."/>
            <person name="Otillar R.P."/>
            <person name="Pangilinan J."/>
            <person name="Peng Y."/>
            <person name="Rokas A."/>
            <person name="Rosa C.A."/>
            <person name="Scheuner C."/>
            <person name="Sibirny A.A."/>
            <person name="Slot J.C."/>
            <person name="Stielow J.B."/>
            <person name="Sun H."/>
            <person name="Kurtzman C.P."/>
            <person name="Blackwell M."/>
            <person name="Grigoriev I.V."/>
            <person name="Jeffries T.W."/>
        </authorList>
    </citation>
    <scope>NUCLEOTIDE SEQUENCE [LARGE SCALE GENOMIC DNA]</scope>
    <source>
        <strain evidence="2">NRRL YB-2248</strain>
    </source>
</reference>
<protein>
    <submittedName>
        <fullName evidence="1">Uncharacterized protein</fullName>
    </submittedName>
</protein>
<evidence type="ECO:0000313" key="2">
    <source>
        <dbReference type="Proteomes" id="UP000094801"/>
    </source>
</evidence>
<evidence type="ECO:0000313" key="1">
    <source>
        <dbReference type="EMBL" id="ODV87424.1"/>
    </source>
</evidence>
<sequence>MAGWNGLSGDGRTRCLRESYGVCERRVDLLKSPGKLSIHLLFGLLNYMKTVKSIKGILYSFLPVIKANIYIYM</sequence>
<name>A0A1E4T6P0_9ASCO</name>
<gene>
    <name evidence="1" type="ORF">CANARDRAFT_96004</name>
</gene>